<dbReference type="PROSITE" id="PS51502">
    <property type="entry name" value="S_R_A_B_BARREL"/>
    <property type="match status" value="1"/>
</dbReference>
<dbReference type="SMART" id="SM00886">
    <property type="entry name" value="Dabb"/>
    <property type="match status" value="1"/>
</dbReference>
<evidence type="ECO:0000259" key="1">
    <source>
        <dbReference type="PROSITE" id="PS51502"/>
    </source>
</evidence>
<comment type="caution">
    <text evidence="2">The sequence shown here is derived from an EMBL/GenBank/DDBJ whole genome shotgun (WGS) entry which is preliminary data.</text>
</comment>
<dbReference type="Proteomes" id="UP000799777">
    <property type="component" value="Unassembled WGS sequence"/>
</dbReference>
<evidence type="ECO:0000313" key="3">
    <source>
        <dbReference type="Proteomes" id="UP000799777"/>
    </source>
</evidence>
<protein>
    <recommendedName>
        <fullName evidence="1">Stress-response A/B barrel domain-containing protein</fullName>
    </recommendedName>
</protein>
<dbReference type="EMBL" id="ML978255">
    <property type="protein sequence ID" value="KAF2025846.1"/>
    <property type="molecule type" value="Genomic_DNA"/>
</dbReference>
<keyword evidence="3" id="KW-1185">Reference proteome</keyword>
<evidence type="ECO:0000313" key="2">
    <source>
        <dbReference type="EMBL" id="KAF2025846.1"/>
    </source>
</evidence>
<sequence>MPKIVRLTLLKVTDAETIQQAIQKYGSLAQDAKKDGKPYIHMAAANPTHDDPRSQGYTMVARTVFESREAMDYYDNECEAHGSIKVLLKPKVAGPPLVIYFEKV</sequence>
<dbReference type="SUPFAM" id="SSF54909">
    <property type="entry name" value="Dimeric alpha+beta barrel"/>
    <property type="match status" value="1"/>
</dbReference>
<gene>
    <name evidence="2" type="ORF">EK21DRAFT_75474</name>
</gene>
<dbReference type="InterPro" id="IPR011008">
    <property type="entry name" value="Dimeric_a/b-barrel"/>
</dbReference>
<organism evidence="2 3">
    <name type="scientific">Setomelanomma holmii</name>
    <dbReference type="NCBI Taxonomy" id="210430"/>
    <lineage>
        <taxon>Eukaryota</taxon>
        <taxon>Fungi</taxon>
        <taxon>Dikarya</taxon>
        <taxon>Ascomycota</taxon>
        <taxon>Pezizomycotina</taxon>
        <taxon>Dothideomycetes</taxon>
        <taxon>Pleosporomycetidae</taxon>
        <taxon>Pleosporales</taxon>
        <taxon>Pleosporineae</taxon>
        <taxon>Phaeosphaeriaceae</taxon>
        <taxon>Setomelanomma</taxon>
    </lineage>
</organism>
<name>A0A9P4LGN1_9PLEO</name>
<dbReference type="OrthoDB" id="3830014at2759"/>
<proteinExistence type="predicted"/>
<dbReference type="AlphaFoldDB" id="A0A9P4LGN1"/>
<dbReference type="InterPro" id="IPR013097">
    <property type="entry name" value="Dabb"/>
</dbReference>
<dbReference type="Pfam" id="PF07876">
    <property type="entry name" value="Dabb"/>
    <property type="match status" value="1"/>
</dbReference>
<accession>A0A9P4LGN1</accession>
<feature type="domain" description="Stress-response A/B barrel" evidence="1">
    <location>
        <begin position="4"/>
        <end position="101"/>
    </location>
</feature>
<dbReference type="Gene3D" id="3.30.70.100">
    <property type="match status" value="1"/>
</dbReference>
<reference evidence="2" key="1">
    <citation type="journal article" date="2020" name="Stud. Mycol.">
        <title>101 Dothideomycetes genomes: a test case for predicting lifestyles and emergence of pathogens.</title>
        <authorList>
            <person name="Haridas S."/>
            <person name="Albert R."/>
            <person name="Binder M."/>
            <person name="Bloem J."/>
            <person name="Labutti K."/>
            <person name="Salamov A."/>
            <person name="Andreopoulos B."/>
            <person name="Baker S."/>
            <person name="Barry K."/>
            <person name="Bills G."/>
            <person name="Bluhm B."/>
            <person name="Cannon C."/>
            <person name="Castanera R."/>
            <person name="Culley D."/>
            <person name="Daum C."/>
            <person name="Ezra D."/>
            <person name="Gonzalez J."/>
            <person name="Henrissat B."/>
            <person name="Kuo A."/>
            <person name="Liang C."/>
            <person name="Lipzen A."/>
            <person name="Lutzoni F."/>
            <person name="Magnuson J."/>
            <person name="Mondo S."/>
            <person name="Nolan M."/>
            <person name="Ohm R."/>
            <person name="Pangilinan J."/>
            <person name="Park H.-J."/>
            <person name="Ramirez L."/>
            <person name="Alfaro M."/>
            <person name="Sun H."/>
            <person name="Tritt A."/>
            <person name="Yoshinaga Y."/>
            <person name="Zwiers L.-H."/>
            <person name="Turgeon B."/>
            <person name="Goodwin S."/>
            <person name="Spatafora J."/>
            <person name="Crous P."/>
            <person name="Grigoriev I."/>
        </authorList>
    </citation>
    <scope>NUCLEOTIDE SEQUENCE</scope>
    <source>
        <strain evidence="2">CBS 110217</strain>
    </source>
</reference>